<dbReference type="Gene3D" id="3.40.50.150">
    <property type="entry name" value="Vaccinia Virus protein VP39"/>
    <property type="match status" value="2"/>
</dbReference>
<dbReference type="InterPro" id="IPR029063">
    <property type="entry name" value="SAM-dependent_MTases_sf"/>
</dbReference>
<dbReference type="Pfam" id="PF01381">
    <property type="entry name" value="HTH_3"/>
    <property type="match status" value="1"/>
</dbReference>
<dbReference type="CDD" id="cd00093">
    <property type="entry name" value="HTH_XRE"/>
    <property type="match status" value="1"/>
</dbReference>
<evidence type="ECO:0000256" key="1">
    <source>
        <dbReference type="ARBA" id="ARBA00006594"/>
    </source>
</evidence>
<proteinExistence type="inferred from homology"/>
<sequence length="708" mass="79578">MQENYSNTNKIVSARLKLNLTVKELAEKLGTSFYAVSRLERGDVEPDGDFLRKLAQLTGEAVGDNPESGAEEKITKFESSGLKRRRQVTLPLFQHNDCLFMDEPRASLMSGLSEGGFVDDGESALSDILSRRSNAARTAETPLESEISAGKNTYTYDAHTYHTKVPPQGIASVIAKYLPDGGLVLDPFGGSGMTAVASNYIGCDAIINELSPAACFISHNFLQKVDVDEFGSYVRSILDSLQGLREQLYGTTCRECGAHAEIQFTVWSYELECNHCGREFILWDHCRKYGKTIREHKLLKKFPCPHCGEEVNKSYLVRRESYPVFLGYKCCSKKIVERPLLPEDHAKIAKACDLLEVYKSDFPDFSLPDGVNLNQPKRHGLDSVAKFYTDRNLVACAALWREIRRIEDPNMASALAFAFTSLYQRVTKLSEYRFWGGSGNTANFNVPQISNEANVFVTFERKSRSISDHFATTGEKYSGRSLVRNGSATDLKFLPDECVDMIFTDPPFGGNINYSEMNTLWEAWLGAFTDSTNEAIMNKSQGKGVEEYRALMSDSLKEAHRVLRTGHWMVLVFMNSSEKVWTALRSAIVDAGFSIEKISIFDKQHGTFKQFVSENAAGADLMIHCKKSTKTVLPVGGAEKSELPVCDFVETQKGKVPIMPFLHVNRNSEVDYRTLYSRYISAALREQRRFLDFFEFRKLAKNSLESDK</sequence>
<dbReference type="SMART" id="SM00530">
    <property type="entry name" value="HTH_XRE"/>
    <property type="match status" value="1"/>
</dbReference>
<evidence type="ECO:0000259" key="6">
    <source>
        <dbReference type="PROSITE" id="PS50943"/>
    </source>
</evidence>
<name>A0A850QBJ1_9RHOB</name>
<dbReference type="PROSITE" id="PS00092">
    <property type="entry name" value="N6_MTASE"/>
    <property type="match status" value="1"/>
</dbReference>
<evidence type="ECO:0000256" key="4">
    <source>
        <dbReference type="ARBA" id="ARBA00022679"/>
    </source>
</evidence>
<comment type="similarity">
    <text evidence="1">Belongs to the N(4)/N(6)-methyltransferase family.</text>
</comment>
<dbReference type="AlphaFoldDB" id="A0A850QBJ1"/>
<dbReference type="InterPro" id="IPR002941">
    <property type="entry name" value="DNA_methylase_N4/N6"/>
</dbReference>
<dbReference type="GO" id="GO:0008170">
    <property type="term" value="F:N-methyltransferase activity"/>
    <property type="evidence" value="ECO:0007669"/>
    <property type="project" value="InterPro"/>
</dbReference>
<dbReference type="InterPro" id="IPR010982">
    <property type="entry name" value="Lambda_DNA-bd_dom_sf"/>
</dbReference>
<evidence type="ECO:0000256" key="3">
    <source>
        <dbReference type="ARBA" id="ARBA00022603"/>
    </source>
</evidence>
<dbReference type="Gene3D" id="1.10.260.40">
    <property type="entry name" value="lambda repressor-like DNA-binding domains"/>
    <property type="match status" value="1"/>
</dbReference>
<dbReference type="GO" id="GO:0032259">
    <property type="term" value="P:methylation"/>
    <property type="evidence" value="ECO:0007669"/>
    <property type="project" value="UniProtKB-KW"/>
</dbReference>
<dbReference type="PROSITE" id="PS50943">
    <property type="entry name" value="HTH_CROC1"/>
    <property type="match status" value="1"/>
</dbReference>
<evidence type="ECO:0000313" key="7">
    <source>
        <dbReference type="EMBL" id="NVO25722.1"/>
    </source>
</evidence>
<keyword evidence="4" id="KW-0808">Transferase</keyword>
<protein>
    <recommendedName>
        <fullName evidence="2">site-specific DNA-methyltransferase (adenine-specific)</fullName>
        <ecNumber evidence="2">2.1.1.72</ecNumber>
    </recommendedName>
</protein>
<evidence type="ECO:0000256" key="5">
    <source>
        <dbReference type="ARBA" id="ARBA00047942"/>
    </source>
</evidence>
<comment type="catalytic activity">
    <reaction evidence="5">
        <text>a 2'-deoxyadenosine in DNA + S-adenosyl-L-methionine = an N(6)-methyl-2'-deoxyadenosine in DNA + S-adenosyl-L-homocysteine + H(+)</text>
        <dbReference type="Rhea" id="RHEA:15197"/>
        <dbReference type="Rhea" id="RHEA-COMP:12418"/>
        <dbReference type="Rhea" id="RHEA-COMP:12419"/>
        <dbReference type="ChEBI" id="CHEBI:15378"/>
        <dbReference type="ChEBI" id="CHEBI:57856"/>
        <dbReference type="ChEBI" id="CHEBI:59789"/>
        <dbReference type="ChEBI" id="CHEBI:90615"/>
        <dbReference type="ChEBI" id="CHEBI:90616"/>
        <dbReference type="EC" id="2.1.1.72"/>
    </reaction>
</comment>
<keyword evidence="3" id="KW-0489">Methyltransferase</keyword>
<gene>
    <name evidence="7" type="ORF">HJ536_20425</name>
</gene>
<dbReference type="SUPFAM" id="SSF53335">
    <property type="entry name" value="S-adenosyl-L-methionine-dependent methyltransferases"/>
    <property type="match status" value="2"/>
</dbReference>
<comment type="caution">
    <text evidence="7">The sequence shown here is derived from an EMBL/GenBank/DDBJ whole genome shotgun (WGS) entry which is preliminary data.</text>
</comment>
<dbReference type="EC" id="2.1.1.72" evidence="2"/>
<dbReference type="GO" id="GO:0003677">
    <property type="term" value="F:DNA binding"/>
    <property type="evidence" value="ECO:0007669"/>
    <property type="project" value="InterPro"/>
</dbReference>
<accession>A0A850QBJ1</accession>
<evidence type="ECO:0000256" key="2">
    <source>
        <dbReference type="ARBA" id="ARBA00011900"/>
    </source>
</evidence>
<organism evidence="7 8">
    <name type="scientific">Donghicola mangrovi</name>
    <dbReference type="NCBI Taxonomy" id="2729614"/>
    <lineage>
        <taxon>Bacteria</taxon>
        <taxon>Pseudomonadati</taxon>
        <taxon>Pseudomonadota</taxon>
        <taxon>Alphaproteobacteria</taxon>
        <taxon>Rhodobacterales</taxon>
        <taxon>Roseobacteraceae</taxon>
        <taxon>Donghicola</taxon>
    </lineage>
</organism>
<dbReference type="GO" id="GO:0009007">
    <property type="term" value="F:site-specific DNA-methyltransferase (adenine-specific) activity"/>
    <property type="evidence" value="ECO:0007669"/>
    <property type="project" value="UniProtKB-EC"/>
</dbReference>
<dbReference type="Pfam" id="PF01555">
    <property type="entry name" value="N6_N4_Mtase"/>
    <property type="match status" value="2"/>
</dbReference>
<evidence type="ECO:0000313" key="8">
    <source>
        <dbReference type="Proteomes" id="UP000592216"/>
    </source>
</evidence>
<dbReference type="InterPro" id="IPR001387">
    <property type="entry name" value="Cro/C1-type_HTH"/>
</dbReference>
<dbReference type="EMBL" id="JABCJE010000025">
    <property type="protein sequence ID" value="NVO25722.1"/>
    <property type="molecule type" value="Genomic_DNA"/>
</dbReference>
<dbReference type="Proteomes" id="UP000592216">
    <property type="component" value="Unassembled WGS sequence"/>
</dbReference>
<dbReference type="InterPro" id="IPR002052">
    <property type="entry name" value="DNA_methylase_N6_adenine_CS"/>
</dbReference>
<dbReference type="RefSeq" id="WP_177159234.1">
    <property type="nucleotide sequence ID" value="NZ_JABCJE010000025.1"/>
</dbReference>
<feature type="domain" description="HTH cro/C1-type" evidence="6">
    <location>
        <begin position="11"/>
        <end position="65"/>
    </location>
</feature>
<dbReference type="SUPFAM" id="SSF47413">
    <property type="entry name" value="lambda repressor-like DNA-binding domains"/>
    <property type="match status" value="1"/>
</dbReference>
<reference evidence="7 8" key="1">
    <citation type="submission" date="2020-04" db="EMBL/GenBank/DDBJ databases">
        <title>Donghicola sp., a member of the Rhodobacteraceae family isolated from mangrove forest in Thailand.</title>
        <authorList>
            <person name="Charoenyingcharoen P."/>
            <person name="Yukphan P."/>
        </authorList>
    </citation>
    <scope>NUCLEOTIDE SEQUENCE [LARGE SCALE GENOMIC DNA]</scope>
    <source>
        <strain evidence="7 8">B5-SW-15</strain>
    </source>
</reference>